<dbReference type="Proteomes" id="UP000799438">
    <property type="component" value="Unassembled WGS sequence"/>
</dbReference>
<evidence type="ECO:0000313" key="1">
    <source>
        <dbReference type="EMBL" id="KAF2135316.1"/>
    </source>
</evidence>
<accession>A0A6A6AUP8</accession>
<evidence type="ECO:0000313" key="2">
    <source>
        <dbReference type="Proteomes" id="UP000799438"/>
    </source>
</evidence>
<dbReference type="EMBL" id="ML995602">
    <property type="protein sequence ID" value="KAF2135316.1"/>
    <property type="molecule type" value="Genomic_DNA"/>
</dbReference>
<gene>
    <name evidence="1" type="ORF">K452DRAFT_333214</name>
</gene>
<sequence>MLCAFNVYSLRVRQSGSGKRPIFSVRYSRAAVLNLCRDVLVYRFRRASHACEKLFCWVSQRPIKYFSAGPVRCVSRVNTFMNSLLSSSRMSEDASSAIIVQALIHCSMFSPRESPVNLRILGTGVEEGGFDGMGGCRFSVVRLFKGDGSGGQILDGTCTEFKG</sequence>
<organism evidence="1 2">
    <name type="scientific">Aplosporella prunicola CBS 121167</name>
    <dbReference type="NCBI Taxonomy" id="1176127"/>
    <lineage>
        <taxon>Eukaryota</taxon>
        <taxon>Fungi</taxon>
        <taxon>Dikarya</taxon>
        <taxon>Ascomycota</taxon>
        <taxon>Pezizomycotina</taxon>
        <taxon>Dothideomycetes</taxon>
        <taxon>Dothideomycetes incertae sedis</taxon>
        <taxon>Botryosphaeriales</taxon>
        <taxon>Aplosporellaceae</taxon>
        <taxon>Aplosporella</taxon>
    </lineage>
</organism>
<keyword evidence="2" id="KW-1185">Reference proteome</keyword>
<dbReference type="AlphaFoldDB" id="A0A6A6AUP8"/>
<protein>
    <submittedName>
        <fullName evidence="1">Uncharacterized protein</fullName>
    </submittedName>
</protein>
<name>A0A6A6AUP8_9PEZI</name>
<dbReference type="RefSeq" id="XP_033391035.1">
    <property type="nucleotide sequence ID" value="XM_033545169.1"/>
</dbReference>
<dbReference type="GeneID" id="54302667"/>
<reference evidence="1" key="1">
    <citation type="journal article" date="2020" name="Stud. Mycol.">
        <title>101 Dothideomycetes genomes: a test case for predicting lifestyles and emergence of pathogens.</title>
        <authorList>
            <person name="Haridas S."/>
            <person name="Albert R."/>
            <person name="Binder M."/>
            <person name="Bloem J."/>
            <person name="Labutti K."/>
            <person name="Salamov A."/>
            <person name="Andreopoulos B."/>
            <person name="Baker S."/>
            <person name="Barry K."/>
            <person name="Bills G."/>
            <person name="Bluhm B."/>
            <person name="Cannon C."/>
            <person name="Castanera R."/>
            <person name="Culley D."/>
            <person name="Daum C."/>
            <person name="Ezra D."/>
            <person name="Gonzalez J."/>
            <person name="Henrissat B."/>
            <person name="Kuo A."/>
            <person name="Liang C."/>
            <person name="Lipzen A."/>
            <person name="Lutzoni F."/>
            <person name="Magnuson J."/>
            <person name="Mondo S."/>
            <person name="Nolan M."/>
            <person name="Ohm R."/>
            <person name="Pangilinan J."/>
            <person name="Park H.-J."/>
            <person name="Ramirez L."/>
            <person name="Alfaro M."/>
            <person name="Sun H."/>
            <person name="Tritt A."/>
            <person name="Yoshinaga Y."/>
            <person name="Zwiers L.-H."/>
            <person name="Turgeon B."/>
            <person name="Goodwin S."/>
            <person name="Spatafora J."/>
            <person name="Crous P."/>
            <person name="Grigoriev I."/>
        </authorList>
    </citation>
    <scope>NUCLEOTIDE SEQUENCE</scope>
    <source>
        <strain evidence="1">CBS 121167</strain>
    </source>
</reference>
<proteinExistence type="predicted"/>